<protein>
    <recommendedName>
        <fullName evidence="6">G-protein coupled receptors family 2 profile 2 domain-containing protein</fullName>
    </recommendedName>
</protein>
<feature type="transmembrane region" description="Helical" evidence="5">
    <location>
        <begin position="12"/>
        <end position="36"/>
    </location>
</feature>
<proteinExistence type="predicted"/>
<dbReference type="OrthoDB" id="6022368at2759"/>
<dbReference type="InterPro" id="IPR009030">
    <property type="entry name" value="Growth_fac_rcpt_cys_sf"/>
</dbReference>
<evidence type="ECO:0000259" key="6">
    <source>
        <dbReference type="PROSITE" id="PS50261"/>
    </source>
</evidence>
<dbReference type="Pfam" id="PF00002">
    <property type="entry name" value="7tm_2"/>
    <property type="match status" value="1"/>
</dbReference>
<name>U4U2G0_DENPD</name>
<organism evidence="7 8">
    <name type="scientific">Dendroctonus ponderosae</name>
    <name type="common">Mountain pine beetle</name>
    <dbReference type="NCBI Taxonomy" id="77166"/>
    <lineage>
        <taxon>Eukaryota</taxon>
        <taxon>Metazoa</taxon>
        <taxon>Ecdysozoa</taxon>
        <taxon>Arthropoda</taxon>
        <taxon>Hexapoda</taxon>
        <taxon>Insecta</taxon>
        <taxon>Pterygota</taxon>
        <taxon>Neoptera</taxon>
        <taxon>Endopterygota</taxon>
        <taxon>Coleoptera</taxon>
        <taxon>Polyphaga</taxon>
        <taxon>Cucujiformia</taxon>
        <taxon>Curculionidae</taxon>
        <taxon>Scolytinae</taxon>
        <taxon>Dendroctonus</taxon>
    </lineage>
</organism>
<sequence length="171" mass="18806">CNWFNASHIDYIFQVPTIIVLVVNIIFLVSIMVVLVTKLRSANTLEIQQYRKAVKALAVLIPLLGVTYAITIYAPWLSIWDMLRSALLSVQPIVSSPCGICGIDVICKSKYPTCTANQAITLDQCGCCLVCKNILEKGEECFTDIDIYAICKLGLECINNKCTEPQNGPSG</sequence>
<dbReference type="STRING" id="77166.U4U2G0"/>
<evidence type="ECO:0000256" key="1">
    <source>
        <dbReference type="ARBA" id="ARBA00004141"/>
    </source>
</evidence>
<dbReference type="SUPFAM" id="SSF57184">
    <property type="entry name" value="Growth factor receptor domain"/>
    <property type="match status" value="1"/>
</dbReference>
<keyword evidence="4 5" id="KW-0472">Membrane</keyword>
<evidence type="ECO:0000256" key="4">
    <source>
        <dbReference type="ARBA" id="ARBA00023136"/>
    </source>
</evidence>
<dbReference type="InterPro" id="IPR017981">
    <property type="entry name" value="GPCR_2-like_7TM"/>
</dbReference>
<evidence type="ECO:0000256" key="3">
    <source>
        <dbReference type="ARBA" id="ARBA00022989"/>
    </source>
</evidence>
<evidence type="ECO:0000256" key="2">
    <source>
        <dbReference type="ARBA" id="ARBA00022692"/>
    </source>
</evidence>
<evidence type="ECO:0000256" key="5">
    <source>
        <dbReference type="SAM" id="Phobius"/>
    </source>
</evidence>
<dbReference type="GO" id="GO:0008528">
    <property type="term" value="F:G protein-coupled peptide receptor activity"/>
    <property type="evidence" value="ECO:0007669"/>
    <property type="project" value="TreeGrafter"/>
</dbReference>
<dbReference type="GO" id="GO:0017046">
    <property type="term" value="F:peptide hormone binding"/>
    <property type="evidence" value="ECO:0007669"/>
    <property type="project" value="TreeGrafter"/>
</dbReference>
<keyword evidence="3 5" id="KW-1133">Transmembrane helix</keyword>
<dbReference type="GO" id="GO:0007188">
    <property type="term" value="P:adenylate cyclase-modulating G protein-coupled receptor signaling pathway"/>
    <property type="evidence" value="ECO:0007669"/>
    <property type="project" value="TreeGrafter"/>
</dbReference>
<keyword evidence="2 5" id="KW-0812">Transmembrane</keyword>
<dbReference type="PANTHER" id="PTHR45620:SF15">
    <property type="entry name" value="DIURETIC HORMONE 44 RECEPTOR 1-RELATED"/>
    <property type="match status" value="1"/>
</dbReference>
<dbReference type="InterPro" id="IPR000832">
    <property type="entry name" value="GPCR_2_secretin-like"/>
</dbReference>
<dbReference type="InterPro" id="IPR050332">
    <property type="entry name" value="GPCR_2"/>
</dbReference>
<dbReference type="GO" id="GO:0005886">
    <property type="term" value="C:plasma membrane"/>
    <property type="evidence" value="ECO:0007669"/>
    <property type="project" value="TreeGrafter"/>
</dbReference>
<dbReference type="AlphaFoldDB" id="U4U2G0"/>
<feature type="non-terminal residue" evidence="7">
    <location>
        <position position="1"/>
    </location>
</feature>
<dbReference type="PROSITE" id="PS50261">
    <property type="entry name" value="G_PROTEIN_RECEP_F2_4"/>
    <property type="match status" value="1"/>
</dbReference>
<reference evidence="7 8" key="1">
    <citation type="journal article" date="2013" name="Genome Biol.">
        <title>Draft genome of the mountain pine beetle, Dendroctonus ponderosae Hopkins, a major forest pest.</title>
        <authorList>
            <person name="Keeling C.I."/>
            <person name="Yuen M.M."/>
            <person name="Liao N.Y."/>
            <person name="Docking T.R."/>
            <person name="Chan S.K."/>
            <person name="Taylor G.A."/>
            <person name="Palmquist D.L."/>
            <person name="Jackman S.D."/>
            <person name="Nguyen A."/>
            <person name="Li M."/>
            <person name="Henderson H."/>
            <person name="Janes J.K."/>
            <person name="Zhao Y."/>
            <person name="Pandoh P."/>
            <person name="Moore R."/>
            <person name="Sperling F.A."/>
            <person name="Huber D.P."/>
            <person name="Birol I."/>
            <person name="Jones S.J."/>
            <person name="Bohlmann J."/>
        </authorList>
    </citation>
    <scope>NUCLEOTIDE SEQUENCE</scope>
</reference>
<gene>
    <name evidence="7" type="ORF">D910_04649</name>
</gene>
<dbReference type="PANTHER" id="PTHR45620">
    <property type="entry name" value="PDF RECEPTOR-LIKE PROTEIN-RELATED"/>
    <property type="match status" value="1"/>
</dbReference>
<dbReference type="Proteomes" id="UP000030742">
    <property type="component" value="Unassembled WGS sequence"/>
</dbReference>
<dbReference type="PRINTS" id="PR00249">
    <property type="entry name" value="GPCRSECRETIN"/>
</dbReference>
<comment type="subcellular location">
    <subcellularLocation>
        <location evidence="1">Membrane</location>
        <topology evidence="1">Multi-pass membrane protein</topology>
    </subcellularLocation>
</comment>
<feature type="domain" description="G-protein coupled receptors family 2 profile 2" evidence="6">
    <location>
        <begin position="1"/>
        <end position="110"/>
    </location>
</feature>
<accession>U4U2G0</accession>
<feature type="transmembrane region" description="Helical" evidence="5">
    <location>
        <begin position="57"/>
        <end position="76"/>
    </location>
</feature>
<evidence type="ECO:0000313" key="8">
    <source>
        <dbReference type="Proteomes" id="UP000030742"/>
    </source>
</evidence>
<dbReference type="EMBL" id="KB631924">
    <property type="protein sequence ID" value="ERL87252.1"/>
    <property type="molecule type" value="Genomic_DNA"/>
</dbReference>
<dbReference type="Gene3D" id="1.20.1070.10">
    <property type="entry name" value="Rhodopsin 7-helix transmembrane proteins"/>
    <property type="match status" value="1"/>
</dbReference>
<evidence type="ECO:0000313" key="7">
    <source>
        <dbReference type="EMBL" id="ERL87252.1"/>
    </source>
</evidence>
<dbReference type="GO" id="GO:0007166">
    <property type="term" value="P:cell surface receptor signaling pathway"/>
    <property type="evidence" value="ECO:0007669"/>
    <property type="project" value="InterPro"/>
</dbReference>